<organism evidence="10 11">
    <name type="scientific">Spinacia oleracea</name>
    <name type="common">Spinach</name>
    <dbReference type="NCBI Taxonomy" id="3562"/>
    <lineage>
        <taxon>Eukaryota</taxon>
        <taxon>Viridiplantae</taxon>
        <taxon>Streptophyta</taxon>
        <taxon>Embryophyta</taxon>
        <taxon>Tracheophyta</taxon>
        <taxon>Spermatophyta</taxon>
        <taxon>Magnoliopsida</taxon>
        <taxon>eudicotyledons</taxon>
        <taxon>Gunneridae</taxon>
        <taxon>Pentapetalae</taxon>
        <taxon>Caryophyllales</taxon>
        <taxon>Chenopodiaceae</taxon>
        <taxon>Chenopodioideae</taxon>
        <taxon>Anserineae</taxon>
        <taxon>Spinacia</taxon>
    </lineage>
</organism>
<evidence type="ECO:0000259" key="9">
    <source>
        <dbReference type="Pfam" id="PF14686"/>
    </source>
</evidence>
<dbReference type="Gene3D" id="2.60.40.1120">
    <property type="entry name" value="Carboxypeptidase-like, regulatory domain"/>
    <property type="match status" value="1"/>
</dbReference>
<dbReference type="PANTHER" id="PTHR32018">
    <property type="entry name" value="RHAMNOGALACTURONATE LYASE FAMILY PROTEIN"/>
    <property type="match status" value="1"/>
</dbReference>
<feature type="domain" description="Rhamnogalacturonan lyase" evidence="9">
    <location>
        <begin position="397"/>
        <end position="467"/>
    </location>
</feature>
<accession>A0ABM3QWA2</accession>
<reference evidence="10" key="1">
    <citation type="journal article" date="2021" name="Nat. Commun.">
        <title>Genomic analyses provide insights into spinach domestication and the genetic basis of agronomic traits.</title>
        <authorList>
            <person name="Cai X."/>
            <person name="Sun X."/>
            <person name="Xu C."/>
            <person name="Sun H."/>
            <person name="Wang X."/>
            <person name="Ge C."/>
            <person name="Zhang Z."/>
            <person name="Wang Q."/>
            <person name="Fei Z."/>
            <person name="Jiao C."/>
            <person name="Wang Q."/>
        </authorList>
    </citation>
    <scope>NUCLEOTIDE SEQUENCE [LARGE SCALE GENOMIC DNA]</scope>
    <source>
        <strain evidence="10">cv. Varoflay</strain>
    </source>
</reference>
<comment type="similarity">
    <text evidence="3">Belongs to the polysaccharide lyase 4 family.</text>
</comment>
<evidence type="ECO:0000313" key="10">
    <source>
        <dbReference type="Proteomes" id="UP000813463"/>
    </source>
</evidence>
<evidence type="ECO:0000256" key="1">
    <source>
        <dbReference type="ARBA" id="ARBA00001324"/>
    </source>
</evidence>
<dbReference type="SUPFAM" id="SSF74650">
    <property type="entry name" value="Galactose mutarotase-like"/>
    <property type="match status" value="1"/>
</dbReference>
<evidence type="ECO:0000256" key="2">
    <source>
        <dbReference type="ARBA" id="ARBA00004613"/>
    </source>
</evidence>
<dbReference type="InterPro" id="IPR008979">
    <property type="entry name" value="Galactose-bd-like_sf"/>
</dbReference>
<dbReference type="InterPro" id="IPR029413">
    <property type="entry name" value="RG-lyase_II"/>
</dbReference>
<dbReference type="GeneID" id="110792610"/>
<name>A0ABM3QWA2_SPIOL</name>
<dbReference type="Gene3D" id="2.60.120.260">
    <property type="entry name" value="Galactose-binding domain-like"/>
    <property type="match status" value="1"/>
</dbReference>
<sequence length="681" mass="77315">MEKDKVIKWKGLLWTTIFVQLLFTGHCRGRIHTLCVTCSRRGLQVKPKLEPITSISGEVTGVRVNTTTNMVVLDNGIVQVAFSVPEGYITGIRYGGLDNILDVTKKISHRGYWDTDESDEIGISGSSFKIINQTEDQVEISFLCPQTNSQSMKVDIRYVLLRGSSGFYSYAIFEREQGSPALNVDQIRTVFKLQPQKFRYMAVSDTIQRLMPLIQDLHTGQTLAFKEAVLLTNPTNKKIKGQVDDKYQYACDDKDNKLHGWISTDHGIGIWMITASDEFRMGGPLKQDLTSHVGPTMLAMFHSTHYGGPDLIMKFKDGEPWKKVFGPYFVHLNSIPGKGDPHILWKNAKDQMLKEVKSWPYDFPLSKDYPKANERGSVEGRLLVSDGTKEPIPANSGWVGLSAPGDAGSWKTEMKGYQFWTQTDREGKFMIKGVHVGTYNFYAWVPGYIGDYKSASIVHIESGKQVSLGNQVYTPPRSGETLWEIGIPDRTAAEFFVPDPRPELANPMFLQDETNKYRQYGLWDRYTDLYPKEDLVYTVGVSDFRKHWFFAHVLRRVGDKYEPTTWQILFPLKEVVPNNNYTLHIALASATKSELQVRVNNPDVQSRPAFTTLLIGKDNAIARHGIHGVYMLYSISLKSELFQSGENTIFLTQSRNFNYQFSGVMYDYLRLEGPLSESSPR</sequence>
<feature type="domain" description="Rhamnogalacturonan lyase" evidence="8">
    <location>
        <begin position="481"/>
        <end position="671"/>
    </location>
</feature>
<dbReference type="SUPFAM" id="SSF49452">
    <property type="entry name" value="Starch-binding domain-like"/>
    <property type="match status" value="1"/>
</dbReference>
<protein>
    <recommendedName>
        <fullName evidence="4">rhamnogalacturonan endolyase</fullName>
        <ecNumber evidence="4">4.2.2.23</ecNumber>
    </recommendedName>
</protein>
<dbReference type="CDD" id="cd10320">
    <property type="entry name" value="RGL4_N"/>
    <property type="match status" value="1"/>
</dbReference>
<keyword evidence="5" id="KW-0964">Secreted</keyword>
<dbReference type="EC" id="4.2.2.23" evidence="4"/>
<dbReference type="InterPro" id="IPR013784">
    <property type="entry name" value="Carb-bd-like_fold"/>
</dbReference>
<dbReference type="CDD" id="cd10317">
    <property type="entry name" value="RGL4_C"/>
    <property type="match status" value="1"/>
</dbReference>
<evidence type="ECO:0000313" key="11">
    <source>
        <dbReference type="RefSeq" id="XP_056687648.1"/>
    </source>
</evidence>
<evidence type="ECO:0000256" key="7">
    <source>
        <dbReference type="ARBA" id="ARBA00023239"/>
    </source>
</evidence>
<dbReference type="InterPro" id="IPR051850">
    <property type="entry name" value="Polysacch_Lyase_4"/>
</dbReference>
<evidence type="ECO:0000256" key="4">
    <source>
        <dbReference type="ARBA" id="ARBA00012437"/>
    </source>
</evidence>
<dbReference type="InterPro" id="IPR014718">
    <property type="entry name" value="GH-type_carb-bd"/>
</dbReference>
<reference evidence="11" key="2">
    <citation type="submission" date="2025-08" db="UniProtKB">
        <authorList>
            <consortium name="RefSeq"/>
        </authorList>
    </citation>
    <scope>IDENTIFICATION</scope>
    <source>
        <tissue evidence="11">Leaf</tissue>
    </source>
</reference>
<evidence type="ECO:0000256" key="6">
    <source>
        <dbReference type="ARBA" id="ARBA00022729"/>
    </source>
</evidence>
<dbReference type="Pfam" id="PF14686">
    <property type="entry name" value="fn3_3"/>
    <property type="match status" value="1"/>
</dbReference>
<dbReference type="RefSeq" id="XP_056687648.1">
    <property type="nucleotide sequence ID" value="XM_056831670.1"/>
</dbReference>
<dbReference type="CDD" id="cd10316">
    <property type="entry name" value="RGL4_M"/>
    <property type="match status" value="1"/>
</dbReference>
<comment type="catalytic activity">
    <reaction evidence="1">
        <text>Endotype eliminative cleavage of L-alpha-rhamnopyranosyl-(1-&gt;4)-alpha-D-galactopyranosyluronic acid bonds of rhamnogalacturonan I domains in ramified hairy regions of pectin leaving L-rhamnopyranose at the reducing end and 4-deoxy-4,5-unsaturated D-galactopyranosyluronic acid at the non-reducing end.</text>
        <dbReference type="EC" id="4.2.2.23"/>
    </reaction>
</comment>
<evidence type="ECO:0000259" key="8">
    <source>
        <dbReference type="Pfam" id="PF14683"/>
    </source>
</evidence>
<dbReference type="SUPFAM" id="SSF49785">
    <property type="entry name" value="Galactose-binding domain-like"/>
    <property type="match status" value="1"/>
</dbReference>
<proteinExistence type="inferred from homology"/>
<dbReference type="InterPro" id="IPR029411">
    <property type="entry name" value="RG-lyase_III"/>
</dbReference>
<dbReference type="InterPro" id="IPR011013">
    <property type="entry name" value="Gal_mutarotase_sf_dom"/>
</dbReference>
<keyword evidence="7" id="KW-0456">Lyase</keyword>
<dbReference type="PANTHER" id="PTHR32018:SF6">
    <property type="entry name" value="RHAMNOGALACTURONAN ENDOLYASE"/>
    <property type="match status" value="1"/>
</dbReference>
<evidence type="ECO:0000256" key="3">
    <source>
        <dbReference type="ARBA" id="ARBA00010418"/>
    </source>
</evidence>
<gene>
    <name evidence="11" type="primary">LOC110792610</name>
</gene>
<dbReference type="Pfam" id="PF06045">
    <property type="entry name" value="Rhamnogal_lyase"/>
    <property type="match status" value="1"/>
</dbReference>
<evidence type="ECO:0000256" key="5">
    <source>
        <dbReference type="ARBA" id="ARBA00022525"/>
    </source>
</evidence>
<dbReference type="Pfam" id="PF14683">
    <property type="entry name" value="CBM-like"/>
    <property type="match status" value="1"/>
</dbReference>
<dbReference type="Gene3D" id="2.70.98.10">
    <property type="match status" value="1"/>
</dbReference>
<keyword evidence="10" id="KW-1185">Reference proteome</keyword>
<comment type="subcellular location">
    <subcellularLocation>
        <location evidence="2">Secreted</location>
    </subcellularLocation>
</comment>
<dbReference type="InterPro" id="IPR010325">
    <property type="entry name" value="Rhamnogal_lyase"/>
</dbReference>
<dbReference type="Proteomes" id="UP000813463">
    <property type="component" value="Chromosome 6"/>
</dbReference>
<keyword evidence="6" id="KW-0732">Signal</keyword>